<feature type="compositionally biased region" description="Low complexity" evidence="1">
    <location>
        <begin position="134"/>
        <end position="143"/>
    </location>
</feature>
<evidence type="ECO:0000313" key="2">
    <source>
        <dbReference type="EMBL" id="RFU29716.1"/>
    </source>
</evidence>
<proteinExistence type="predicted"/>
<feature type="region of interest" description="Disordered" evidence="1">
    <location>
        <begin position="1"/>
        <end position="25"/>
    </location>
</feature>
<reference evidence="2 3" key="1">
    <citation type="submission" date="2018-05" db="EMBL/GenBank/DDBJ databases">
        <title>Draft genome sequence of Scytalidium lignicola DSM 105466, a ubiquitous saprotrophic fungus.</title>
        <authorList>
            <person name="Buettner E."/>
            <person name="Gebauer A.M."/>
            <person name="Hofrichter M."/>
            <person name="Liers C."/>
            <person name="Kellner H."/>
        </authorList>
    </citation>
    <scope>NUCLEOTIDE SEQUENCE [LARGE SCALE GENOMIC DNA]</scope>
    <source>
        <strain evidence="2 3">DSM 105466</strain>
    </source>
</reference>
<dbReference type="PANTHER" id="PTHR37540:SF5">
    <property type="entry name" value="TRANSCRIPTION FACTOR DOMAIN-CONTAINING PROTEIN"/>
    <property type="match status" value="1"/>
</dbReference>
<evidence type="ECO:0000256" key="1">
    <source>
        <dbReference type="SAM" id="MobiDB-lite"/>
    </source>
</evidence>
<dbReference type="OrthoDB" id="4159781at2759"/>
<evidence type="ECO:0000313" key="3">
    <source>
        <dbReference type="Proteomes" id="UP000258309"/>
    </source>
</evidence>
<dbReference type="InterPro" id="IPR021858">
    <property type="entry name" value="Fun_TF"/>
</dbReference>
<organism evidence="2 3">
    <name type="scientific">Scytalidium lignicola</name>
    <name type="common">Hyphomycete</name>
    <dbReference type="NCBI Taxonomy" id="5539"/>
    <lineage>
        <taxon>Eukaryota</taxon>
        <taxon>Fungi</taxon>
        <taxon>Dikarya</taxon>
        <taxon>Ascomycota</taxon>
        <taxon>Pezizomycotina</taxon>
        <taxon>Leotiomycetes</taxon>
        <taxon>Leotiomycetes incertae sedis</taxon>
        <taxon>Scytalidium</taxon>
    </lineage>
</organism>
<protein>
    <recommendedName>
        <fullName evidence="4">Tachykinin family protein</fullName>
    </recommendedName>
</protein>
<dbReference type="PANTHER" id="PTHR37540">
    <property type="entry name" value="TRANSCRIPTION FACTOR (ACR-2), PUTATIVE-RELATED-RELATED"/>
    <property type="match status" value="1"/>
</dbReference>
<feature type="region of interest" description="Disordered" evidence="1">
    <location>
        <begin position="46"/>
        <end position="81"/>
    </location>
</feature>
<dbReference type="EMBL" id="NCSJ02000119">
    <property type="protein sequence ID" value="RFU29716.1"/>
    <property type="molecule type" value="Genomic_DNA"/>
</dbReference>
<dbReference type="AlphaFoldDB" id="A0A3E2H8G8"/>
<keyword evidence="3" id="KW-1185">Reference proteome</keyword>
<evidence type="ECO:0008006" key="4">
    <source>
        <dbReference type="Google" id="ProtNLM"/>
    </source>
</evidence>
<dbReference type="STRING" id="5539.A0A3E2H8G8"/>
<feature type="non-terminal residue" evidence="2">
    <location>
        <position position="1"/>
    </location>
</feature>
<dbReference type="Pfam" id="PF11951">
    <property type="entry name" value="Fungal_trans_2"/>
    <property type="match status" value="1"/>
</dbReference>
<dbReference type="OMA" id="CIMLCFE"/>
<dbReference type="Proteomes" id="UP000258309">
    <property type="component" value="Unassembled WGS sequence"/>
</dbReference>
<comment type="caution">
    <text evidence="2">The sequence shown here is derived from an EMBL/GenBank/DDBJ whole genome shotgun (WGS) entry which is preliminary data.</text>
</comment>
<accession>A0A3E2H8G8</accession>
<feature type="region of interest" description="Disordered" evidence="1">
    <location>
        <begin position="126"/>
        <end position="167"/>
    </location>
</feature>
<sequence length="610" mass="68931">MEPKRKYRRRSDTASRPAFQFVQITEPLQRRTADIERTVRTHVTARYHEQKRSRNRLSRPNSEAIAPKPEGPAQASAPVAVAEQHPSVIQICPTCKQPVPSRDFLNHPAMKHLVVPIDALAIRSKNSLDDNDSSDNQISSLQSTPQCRRRQSSPSPKTSGRESVKRLKDMTSVTAYQNISPNGRPYLSQDIDGYFPMADTRKIANPSYKNPFDIEAWATISSDMYQVVERYINQYYETSQLSKSPLRRTIMPAAMRFVGLFHSHLYTSLVNVAFVSGQLPGQMAFIHKGYVIQFINECLNDDIKCCSDEVMSAVMALIDTECVQGNTETVEMHFQGLQRMVSLRGGIDRLGYEGQIKQIIMAHDYVRCVLTSDLPLRYINFGDPNAAKYNGGESVKLIADLRCFTLQECFLGPEALDGISPGVLNLLDYLYRLVGIYKSWNEISLTAAVILDSDSASNKDVLVARWLSIRSSLLTFTSADSPVSHPAINDYVYESLRLAIIILSRKGISAMDPTHTTTMDTNQSFEEDVWNLRKALEKTRLFEFWEPLPGAVIWCLAIGVNVCEKGLLQSWFLVHLLRTVITYALLRSKELDESMWMILYALRELQVPVA</sequence>
<gene>
    <name evidence="2" type="ORF">B7463_g6593</name>
</gene>
<name>A0A3E2H8G8_SCYLI</name>
<feature type="non-terminal residue" evidence="2">
    <location>
        <position position="610"/>
    </location>
</feature>